<sequence>MITMIDEIVDRQYQSGRSQLNAGIEQLFSSIGRELGKSLSAVHRFEWNAPWANSRKSIKKGARLA</sequence>
<organism evidence="1 2">
    <name type="scientific">Sphingomonas daechungensis</name>
    <dbReference type="NCBI Taxonomy" id="1176646"/>
    <lineage>
        <taxon>Bacteria</taxon>
        <taxon>Pseudomonadati</taxon>
        <taxon>Pseudomonadota</taxon>
        <taxon>Alphaproteobacteria</taxon>
        <taxon>Sphingomonadales</taxon>
        <taxon>Sphingomonadaceae</taxon>
        <taxon>Sphingomonas</taxon>
    </lineage>
</organism>
<accession>A0ABX6T0M6</accession>
<reference evidence="1 2" key="1">
    <citation type="submission" date="2020-08" db="EMBL/GenBank/DDBJ databases">
        <title>Genome sequence of Sphingomonas daechungensis KACC 18115T.</title>
        <authorList>
            <person name="Hyun D.-W."/>
            <person name="Bae J.-W."/>
        </authorList>
    </citation>
    <scope>NUCLEOTIDE SEQUENCE [LARGE SCALE GENOMIC DNA]</scope>
    <source>
        <strain evidence="1 2">KACC 18115</strain>
    </source>
</reference>
<dbReference type="RefSeq" id="WP_187714817.1">
    <property type="nucleotide sequence ID" value="NZ_CP060780.1"/>
</dbReference>
<keyword evidence="2" id="KW-1185">Reference proteome</keyword>
<proteinExistence type="predicted"/>
<evidence type="ECO:0000313" key="2">
    <source>
        <dbReference type="Proteomes" id="UP000516134"/>
    </source>
</evidence>
<evidence type="ECO:0008006" key="3">
    <source>
        <dbReference type="Google" id="ProtNLM"/>
    </source>
</evidence>
<gene>
    <name evidence="1" type="ORF">H9L15_00550</name>
</gene>
<dbReference type="Proteomes" id="UP000516134">
    <property type="component" value="Chromosome"/>
</dbReference>
<protein>
    <recommendedName>
        <fullName evidence="3">Transposase</fullName>
    </recommendedName>
</protein>
<name>A0ABX6T0M6_9SPHN</name>
<evidence type="ECO:0000313" key="1">
    <source>
        <dbReference type="EMBL" id="QNP43387.1"/>
    </source>
</evidence>
<dbReference type="EMBL" id="CP060780">
    <property type="protein sequence ID" value="QNP43387.1"/>
    <property type="molecule type" value="Genomic_DNA"/>
</dbReference>